<proteinExistence type="predicted"/>
<dbReference type="InterPro" id="IPR016032">
    <property type="entry name" value="Sig_transdc_resp-reg_C-effctor"/>
</dbReference>
<sequence length="305" mass="33897">MIHACWKALRRMDYNQTASSSGRAMLLNVPPLNHDQTDFPLSFKTLGTVIEAVGTPDFVPRLTLLLNEVVPINVVHIERSRVDSSKPMGFRCEWIGSSGVGMDSSVISDVMTLYYDRFYDRDPLFAGIRGKVGTLLVVRDIGAIPPGEFRQRLFDEASIAHECVLARGTRHAQDSIALERALDAPPFSLAEMNRFRNVSEFLFPLLELHASMSAAKRVAHPTSFLHPLAQFDARIAGDQVRLSKREYEICAHLITGRTVPEAAEIIGVRIGTAESYVKRAFAKLGVRTKRDLIAWGQACPHSPTL</sequence>
<evidence type="ECO:0000313" key="3">
    <source>
        <dbReference type="Proteomes" id="UP000013966"/>
    </source>
</evidence>
<accession>R4X2C5</accession>
<gene>
    <name evidence="2" type="ORF">BRPE64_CCDS05630</name>
</gene>
<dbReference type="STRING" id="758793.BRPE64_CCDS05630"/>
<dbReference type="AlphaFoldDB" id="R4X2C5"/>
<evidence type="ECO:0000313" key="2">
    <source>
        <dbReference type="EMBL" id="BAN26646.1"/>
    </source>
</evidence>
<dbReference type="InterPro" id="IPR000792">
    <property type="entry name" value="Tscrpt_reg_LuxR_C"/>
</dbReference>
<feature type="domain" description="HTH luxR-type" evidence="1">
    <location>
        <begin position="239"/>
        <end position="296"/>
    </location>
</feature>
<dbReference type="SUPFAM" id="SSF46894">
    <property type="entry name" value="C-terminal effector domain of the bipartite response regulators"/>
    <property type="match status" value="1"/>
</dbReference>
<dbReference type="SMART" id="SM00421">
    <property type="entry name" value="HTH_LUXR"/>
    <property type="match status" value="1"/>
</dbReference>
<keyword evidence="3" id="KW-1185">Reference proteome</keyword>
<dbReference type="EMBL" id="AP013060">
    <property type="protein sequence ID" value="BAN26646.1"/>
    <property type="molecule type" value="Genomic_DNA"/>
</dbReference>
<dbReference type="PATRIC" id="fig|758793.3.peg.4874"/>
<dbReference type="GO" id="GO:0006355">
    <property type="term" value="P:regulation of DNA-templated transcription"/>
    <property type="evidence" value="ECO:0007669"/>
    <property type="project" value="InterPro"/>
</dbReference>
<organism evidence="2 3">
    <name type="scientific">Caballeronia insecticola</name>
    <dbReference type="NCBI Taxonomy" id="758793"/>
    <lineage>
        <taxon>Bacteria</taxon>
        <taxon>Pseudomonadati</taxon>
        <taxon>Pseudomonadota</taxon>
        <taxon>Betaproteobacteria</taxon>
        <taxon>Burkholderiales</taxon>
        <taxon>Burkholderiaceae</taxon>
        <taxon>Caballeronia</taxon>
    </lineage>
</organism>
<name>R4X2C5_9BURK</name>
<dbReference type="GO" id="GO:0003677">
    <property type="term" value="F:DNA binding"/>
    <property type="evidence" value="ECO:0007669"/>
    <property type="project" value="InterPro"/>
</dbReference>
<protein>
    <submittedName>
        <fullName evidence="2">LuxR family transcriptional regulator</fullName>
    </submittedName>
</protein>
<dbReference type="Pfam" id="PF00196">
    <property type="entry name" value="GerE"/>
    <property type="match status" value="1"/>
</dbReference>
<reference evidence="2 3" key="1">
    <citation type="journal article" date="2013" name="Genome Announc.">
        <title>Complete Genome Sequence of Burkholderia sp. Strain RPE64, Bacterial Symbiont of the Bean Bug Riptortus pedestris.</title>
        <authorList>
            <person name="Shibata T.F."/>
            <person name="Maeda T."/>
            <person name="Nikoh N."/>
            <person name="Yamaguchi K."/>
            <person name="Oshima K."/>
            <person name="Hattori M."/>
            <person name="Nishiyama T."/>
            <person name="Hasebe M."/>
            <person name="Fukatsu T."/>
            <person name="Kikuchi Y."/>
            <person name="Shigenobu S."/>
        </authorList>
    </citation>
    <scope>NUCLEOTIDE SEQUENCE [LARGE SCALE GENOMIC DNA]</scope>
</reference>
<dbReference type="InterPro" id="IPR036388">
    <property type="entry name" value="WH-like_DNA-bd_sf"/>
</dbReference>
<dbReference type="KEGG" id="buo:BRPE64_CCDS05630"/>
<dbReference type="Proteomes" id="UP000013966">
    <property type="component" value="Chromosome 3"/>
</dbReference>
<dbReference type="Gene3D" id="1.10.10.10">
    <property type="entry name" value="Winged helix-like DNA-binding domain superfamily/Winged helix DNA-binding domain"/>
    <property type="match status" value="1"/>
</dbReference>
<dbReference type="HOGENOM" id="CLU_942239_0_0_4"/>
<reference evidence="2 3" key="2">
    <citation type="journal article" date="2018" name="Int. J. Syst. Evol. Microbiol.">
        <title>Burkholderia insecticola sp. nov., a gut symbiotic bacterium of the bean bug Riptortus pedestris.</title>
        <authorList>
            <person name="Takeshita K."/>
            <person name="Tamaki H."/>
            <person name="Ohbayashi T."/>
            <person name="Meng X.-Y."/>
            <person name="Sone T."/>
            <person name="Mitani Y."/>
            <person name="Peeters C."/>
            <person name="Kikuchi Y."/>
            <person name="Vandamme P."/>
        </authorList>
    </citation>
    <scope>NUCLEOTIDE SEQUENCE [LARGE SCALE GENOMIC DNA]</scope>
    <source>
        <strain evidence="2">RPE64</strain>
    </source>
</reference>
<evidence type="ECO:0000259" key="1">
    <source>
        <dbReference type="SMART" id="SM00421"/>
    </source>
</evidence>